<feature type="signal peptide" evidence="1">
    <location>
        <begin position="1"/>
        <end position="21"/>
    </location>
</feature>
<evidence type="ECO:0000256" key="1">
    <source>
        <dbReference type="SAM" id="SignalP"/>
    </source>
</evidence>
<keyword evidence="3" id="KW-1185">Reference proteome</keyword>
<feature type="chain" id="PRO_5044745481" evidence="1">
    <location>
        <begin position="22"/>
        <end position="90"/>
    </location>
</feature>
<keyword evidence="1" id="KW-0732">Signal</keyword>
<reference evidence="2 3" key="1">
    <citation type="submission" date="2024-10" db="EMBL/GenBank/DDBJ databases">
        <title>Updated reference genomes for cyclostephanoid diatoms.</title>
        <authorList>
            <person name="Roberts W.R."/>
            <person name="Alverson A.J."/>
        </authorList>
    </citation>
    <scope>NUCLEOTIDE SEQUENCE [LARGE SCALE GENOMIC DNA]</scope>
    <source>
        <strain evidence="2 3">AJA276-08</strain>
    </source>
</reference>
<evidence type="ECO:0000313" key="3">
    <source>
        <dbReference type="Proteomes" id="UP001530315"/>
    </source>
</evidence>
<protein>
    <submittedName>
        <fullName evidence="2">Uncharacterized protein</fullName>
    </submittedName>
</protein>
<comment type="caution">
    <text evidence="2">The sequence shown here is derived from an EMBL/GenBank/DDBJ whole genome shotgun (WGS) entry which is preliminary data.</text>
</comment>
<evidence type="ECO:0000313" key="2">
    <source>
        <dbReference type="EMBL" id="KAL3776902.1"/>
    </source>
</evidence>
<sequence>MKLAIVPLVAALLLLLPSVAAFVVVVAPTTIPLPSRSLPLLGMVKTGPSGTPAKSREEDLELTTQVILDHINSLMASNQEGVNDEEVDDE</sequence>
<dbReference type="Proteomes" id="UP001530315">
    <property type="component" value="Unassembled WGS sequence"/>
</dbReference>
<proteinExistence type="predicted"/>
<accession>A0ABD3NP85</accession>
<name>A0ABD3NP85_9STRA</name>
<organism evidence="2 3">
    <name type="scientific">Stephanodiscus triporus</name>
    <dbReference type="NCBI Taxonomy" id="2934178"/>
    <lineage>
        <taxon>Eukaryota</taxon>
        <taxon>Sar</taxon>
        <taxon>Stramenopiles</taxon>
        <taxon>Ochrophyta</taxon>
        <taxon>Bacillariophyta</taxon>
        <taxon>Coscinodiscophyceae</taxon>
        <taxon>Thalassiosirophycidae</taxon>
        <taxon>Stephanodiscales</taxon>
        <taxon>Stephanodiscaceae</taxon>
        <taxon>Stephanodiscus</taxon>
    </lineage>
</organism>
<gene>
    <name evidence="2" type="ORF">ACHAW5_011024</name>
</gene>
<dbReference type="AlphaFoldDB" id="A0ABD3NP85"/>
<dbReference type="EMBL" id="JALLAZ020001326">
    <property type="protein sequence ID" value="KAL3776902.1"/>
    <property type="molecule type" value="Genomic_DNA"/>
</dbReference>